<dbReference type="EMBL" id="JAHRIN010018891">
    <property type="protein sequence ID" value="MEQ2198190.1"/>
    <property type="molecule type" value="Genomic_DNA"/>
</dbReference>
<comment type="caution">
    <text evidence="3">The sequence shown here is derived from an EMBL/GenBank/DDBJ whole genome shotgun (WGS) entry which is preliminary data.</text>
</comment>
<dbReference type="InterPro" id="IPR027074">
    <property type="entry name" value="Integrator_9su"/>
</dbReference>
<gene>
    <name evidence="3" type="primary">INTS9</name>
    <name evidence="3" type="ORF">XENOCAPTIV_009132</name>
</gene>
<dbReference type="Proteomes" id="UP001434883">
    <property type="component" value="Unassembled WGS sequence"/>
</dbReference>
<organism evidence="3 4">
    <name type="scientific">Xenoophorus captivus</name>
    <dbReference type="NCBI Taxonomy" id="1517983"/>
    <lineage>
        <taxon>Eukaryota</taxon>
        <taxon>Metazoa</taxon>
        <taxon>Chordata</taxon>
        <taxon>Craniata</taxon>
        <taxon>Vertebrata</taxon>
        <taxon>Euteleostomi</taxon>
        <taxon>Actinopterygii</taxon>
        <taxon>Neopterygii</taxon>
        <taxon>Teleostei</taxon>
        <taxon>Neoteleostei</taxon>
        <taxon>Acanthomorphata</taxon>
        <taxon>Ovalentaria</taxon>
        <taxon>Atherinomorphae</taxon>
        <taxon>Cyprinodontiformes</taxon>
        <taxon>Goodeidae</taxon>
        <taxon>Xenoophorus</taxon>
    </lineage>
</organism>
<evidence type="ECO:0000256" key="1">
    <source>
        <dbReference type="ARBA" id="ARBA00004123"/>
    </source>
</evidence>
<evidence type="ECO:0000313" key="3">
    <source>
        <dbReference type="EMBL" id="MEQ2198190.1"/>
    </source>
</evidence>
<evidence type="ECO:0000313" key="4">
    <source>
        <dbReference type="Proteomes" id="UP001434883"/>
    </source>
</evidence>
<proteinExistence type="predicted"/>
<dbReference type="InterPro" id="IPR036866">
    <property type="entry name" value="RibonucZ/Hydroxyglut_hydro"/>
</dbReference>
<sequence length="131" mass="14230">THSADWKELFGAVQISPLSSGYSLGSSNWIIQSHHEKVSYVSGSTSSCLSSQPMDQSSLKNSDVLILTGLTQMPTANPDGMLGEFCSNLVIYDLLECLYQFIESASLGTTPFYFISPVANSSLEFSQIFAE</sequence>
<dbReference type="SUPFAM" id="SSF56281">
    <property type="entry name" value="Metallo-hydrolase/oxidoreductase"/>
    <property type="match status" value="1"/>
</dbReference>
<reference evidence="3 4" key="1">
    <citation type="submission" date="2021-06" db="EMBL/GenBank/DDBJ databases">
        <authorList>
            <person name="Palmer J.M."/>
        </authorList>
    </citation>
    <scope>NUCLEOTIDE SEQUENCE [LARGE SCALE GENOMIC DNA]</scope>
    <source>
        <strain evidence="3 4">XC_2019</strain>
        <tissue evidence="3">Muscle</tissue>
    </source>
</reference>
<evidence type="ECO:0000256" key="2">
    <source>
        <dbReference type="ARBA" id="ARBA00023242"/>
    </source>
</evidence>
<accession>A0ABV0QQV2</accession>
<protein>
    <submittedName>
        <fullName evidence="3">Integrator complex subunit 9</fullName>
    </submittedName>
</protein>
<keyword evidence="2" id="KW-0539">Nucleus</keyword>
<dbReference type="PANTHER" id="PTHR46094">
    <property type="entry name" value="INTEGRATOR COMPLEX SUBUNIT 9"/>
    <property type="match status" value="1"/>
</dbReference>
<name>A0ABV0QQV2_9TELE</name>
<keyword evidence="4" id="KW-1185">Reference proteome</keyword>
<feature type="non-terminal residue" evidence="3">
    <location>
        <position position="131"/>
    </location>
</feature>
<dbReference type="PANTHER" id="PTHR46094:SF1">
    <property type="entry name" value="INTEGRATOR COMPLEX SUBUNIT 9"/>
    <property type="match status" value="1"/>
</dbReference>
<feature type="non-terminal residue" evidence="3">
    <location>
        <position position="1"/>
    </location>
</feature>
<dbReference type="Gene3D" id="3.60.15.10">
    <property type="entry name" value="Ribonuclease Z/Hydroxyacylglutathione hydrolase-like"/>
    <property type="match status" value="1"/>
</dbReference>
<comment type="subcellular location">
    <subcellularLocation>
        <location evidence="1">Nucleus</location>
    </subcellularLocation>
</comment>